<reference evidence="8 9" key="1">
    <citation type="submission" date="2016-10" db="EMBL/GenBank/DDBJ databases">
        <authorList>
            <person name="de Groot N.N."/>
        </authorList>
    </citation>
    <scope>NUCLEOTIDE SEQUENCE [LARGE SCALE GENOMIC DNA]</scope>
    <source>
        <strain evidence="8 9">CGMCC 1.6134</strain>
    </source>
</reference>
<dbReference type="PANTHER" id="PTHR12992">
    <property type="entry name" value="NUDIX HYDROLASE"/>
    <property type="match status" value="1"/>
</dbReference>
<evidence type="ECO:0000259" key="7">
    <source>
        <dbReference type="PROSITE" id="PS51462"/>
    </source>
</evidence>
<comment type="cofactor">
    <cofactor evidence="2">
        <name>Mg(2+)</name>
        <dbReference type="ChEBI" id="CHEBI:18420"/>
    </cofactor>
</comment>
<evidence type="ECO:0000256" key="5">
    <source>
        <dbReference type="ARBA" id="ARBA00022842"/>
    </source>
</evidence>
<evidence type="ECO:0000256" key="4">
    <source>
        <dbReference type="ARBA" id="ARBA00022801"/>
    </source>
</evidence>
<dbReference type="GO" id="GO:0046872">
    <property type="term" value="F:metal ion binding"/>
    <property type="evidence" value="ECO:0007669"/>
    <property type="project" value="UniProtKB-KW"/>
</dbReference>
<dbReference type="SUPFAM" id="SSF55811">
    <property type="entry name" value="Nudix"/>
    <property type="match status" value="1"/>
</dbReference>
<evidence type="ECO:0000256" key="1">
    <source>
        <dbReference type="ARBA" id="ARBA00001936"/>
    </source>
</evidence>
<dbReference type="EMBL" id="FOTY01000003">
    <property type="protein sequence ID" value="SFL65187.1"/>
    <property type="molecule type" value="Genomic_DNA"/>
</dbReference>
<proteinExistence type="predicted"/>
<feature type="domain" description="Nudix hydrolase" evidence="7">
    <location>
        <begin position="23"/>
        <end position="156"/>
    </location>
</feature>
<dbReference type="AlphaFoldDB" id="A0A1I4JG74"/>
<keyword evidence="5" id="KW-0460">Magnesium</keyword>
<accession>A0A1I4JG74</accession>
<evidence type="ECO:0000256" key="3">
    <source>
        <dbReference type="ARBA" id="ARBA00022723"/>
    </source>
</evidence>
<dbReference type="PROSITE" id="PS51462">
    <property type="entry name" value="NUDIX"/>
    <property type="match status" value="1"/>
</dbReference>
<dbReference type="InterPro" id="IPR015797">
    <property type="entry name" value="NUDIX_hydrolase-like_dom_sf"/>
</dbReference>
<comment type="cofactor">
    <cofactor evidence="1">
        <name>Mn(2+)</name>
        <dbReference type="ChEBI" id="CHEBI:29035"/>
    </cofactor>
</comment>
<name>A0A1I4JG74_9BACI</name>
<organism evidence="8 9">
    <name type="scientific">Salibacterium qingdaonense</name>
    <dbReference type="NCBI Taxonomy" id="266892"/>
    <lineage>
        <taxon>Bacteria</taxon>
        <taxon>Bacillati</taxon>
        <taxon>Bacillota</taxon>
        <taxon>Bacilli</taxon>
        <taxon>Bacillales</taxon>
        <taxon>Bacillaceae</taxon>
    </lineage>
</organism>
<protein>
    <submittedName>
        <fullName evidence="8">8-oxo-dGTP pyrophosphatase MutT, NUDIX family</fullName>
    </submittedName>
</protein>
<keyword evidence="4" id="KW-0378">Hydrolase</keyword>
<dbReference type="RefSeq" id="WP_245736824.1">
    <property type="nucleotide sequence ID" value="NZ_FOTY01000003.1"/>
</dbReference>
<keyword evidence="6" id="KW-0464">Manganese</keyword>
<dbReference type="Proteomes" id="UP000199668">
    <property type="component" value="Unassembled WGS sequence"/>
</dbReference>
<gene>
    <name evidence="8" type="ORF">SAMN04488054_103129</name>
</gene>
<evidence type="ECO:0000256" key="6">
    <source>
        <dbReference type="ARBA" id="ARBA00023211"/>
    </source>
</evidence>
<dbReference type="Pfam" id="PF00293">
    <property type="entry name" value="NUDIX"/>
    <property type="match status" value="1"/>
</dbReference>
<evidence type="ECO:0000313" key="9">
    <source>
        <dbReference type="Proteomes" id="UP000199668"/>
    </source>
</evidence>
<sequence length="206" mass="23688">MNKNDITSRLSGRRQGIIDEHQMRHYAVFLPLIEKEDDIYVLFEVRAKHMKRQPGEICFPGGMVDRTDNSPAEAAVRELCEETGIRQNEAAITGSLDKIISPFRQIIFPYAGFLDPASSFQPNEEEVDKLFTVPLSFFIETKPDRHLIHLQVEPEAGFPFESIPNGKRYAWSAGTHHEYFYYYGSYVIWGLTARIMKHFVDETASP</sequence>
<dbReference type="CDD" id="cd03426">
    <property type="entry name" value="NUDIX_CoAse_Nudt7"/>
    <property type="match status" value="1"/>
</dbReference>
<dbReference type="InterPro" id="IPR000086">
    <property type="entry name" value="NUDIX_hydrolase_dom"/>
</dbReference>
<evidence type="ECO:0000256" key="2">
    <source>
        <dbReference type="ARBA" id="ARBA00001946"/>
    </source>
</evidence>
<dbReference type="PANTHER" id="PTHR12992:SF11">
    <property type="entry name" value="MITOCHONDRIAL COENZYME A DIPHOSPHATASE NUDT8"/>
    <property type="match status" value="1"/>
</dbReference>
<keyword evidence="9" id="KW-1185">Reference proteome</keyword>
<dbReference type="GO" id="GO:0010945">
    <property type="term" value="F:coenzyme A diphosphatase activity"/>
    <property type="evidence" value="ECO:0007669"/>
    <property type="project" value="InterPro"/>
</dbReference>
<dbReference type="STRING" id="266892.SAMN04488054_103129"/>
<evidence type="ECO:0000313" key="8">
    <source>
        <dbReference type="EMBL" id="SFL65187.1"/>
    </source>
</evidence>
<dbReference type="Gene3D" id="3.90.79.10">
    <property type="entry name" value="Nucleoside Triphosphate Pyrophosphohydrolase"/>
    <property type="match status" value="1"/>
</dbReference>
<dbReference type="InterPro" id="IPR045121">
    <property type="entry name" value="CoAse"/>
</dbReference>
<keyword evidence="3" id="KW-0479">Metal-binding</keyword>